<gene>
    <name evidence="1" type="primary">5</name>
    <name evidence="1" type="ORF">ANAYA_5</name>
</gene>
<sequence length="40" mass="4168">MPGLVSPAARKWVCSSIGRAAVSKAAGCTFESCRARFHTG</sequence>
<evidence type="ECO:0000313" key="1">
    <source>
        <dbReference type="EMBL" id="AEK07965.1"/>
    </source>
</evidence>
<evidence type="ECO:0000313" key="2">
    <source>
        <dbReference type="Proteomes" id="UP000225505"/>
    </source>
</evidence>
<dbReference type="GeneID" id="40090427"/>
<dbReference type="Proteomes" id="UP000225505">
    <property type="component" value="Segment"/>
</dbReference>
<protein>
    <submittedName>
        <fullName evidence="1">Uncharacterized protein</fullName>
    </submittedName>
</protein>
<proteinExistence type="predicted"/>
<organism evidence="1 2">
    <name type="scientific">Mycobacterium phage Anaya</name>
    <dbReference type="NCBI Taxonomy" id="2902832"/>
    <lineage>
        <taxon>Viruses</taxon>
        <taxon>Duplodnaviria</taxon>
        <taxon>Heunggongvirae</taxon>
        <taxon>Uroviricota</taxon>
        <taxon>Caudoviricetes</taxon>
        <taxon>Weiservirinae</taxon>
        <taxon>Anayavirus</taxon>
        <taxon>Anayavirus anaya</taxon>
    </lineage>
</organism>
<name>G1BPV4_9CAUD</name>
<reference evidence="1 2" key="1">
    <citation type="journal article" date="2012" name="J. Virol.">
        <title>Complete Genome Sequences of 138 Mycobacteriophages.</title>
        <authorList>
            <consortium name="the Science Education Alliance Phage Hunters Advancing Genomics and Evolutionary Science Program"/>
            <consortium name="the KwaZulu-Natal Research Institute for Tuberculosis and HIV Mycobacterial Genetics Course Students"/>
            <consortium name="the Phage Hunters Integrating Research and Education Program"/>
            <person name="Hatfull G.F."/>
        </authorList>
    </citation>
    <scope>NUCLEOTIDE SEQUENCE [LARGE SCALE GENOMIC DNA]</scope>
    <source>
        <strain evidence="2">Anaya</strain>
    </source>
</reference>
<dbReference type="RefSeq" id="YP_009614025.1">
    <property type="nucleotide sequence ID" value="NC_042031.1"/>
</dbReference>
<dbReference type="EMBL" id="JF704106">
    <property type="protein sequence ID" value="AEK07965.1"/>
    <property type="molecule type" value="Genomic_DNA"/>
</dbReference>
<keyword evidence="2" id="KW-1185">Reference proteome</keyword>
<accession>G1BPV4</accession>